<organism evidence="1 2">
    <name type="scientific">Thioclava dalianensis</name>
    <dbReference type="NCBI Taxonomy" id="1185766"/>
    <lineage>
        <taxon>Bacteria</taxon>
        <taxon>Pseudomonadati</taxon>
        <taxon>Pseudomonadota</taxon>
        <taxon>Alphaproteobacteria</taxon>
        <taxon>Rhodobacterales</taxon>
        <taxon>Paracoccaceae</taxon>
        <taxon>Thioclava</taxon>
    </lineage>
</organism>
<keyword evidence="1" id="KW-0131">Cell cycle</keyword>
<dbReference type="EMBL" id="JHEH01000012">
    <property type="protein sequence ID" value="KEP69553.1"/>
    <property type="molecule type" value="Genomic_DNA"/>
</dbReference>
<accession>A0A074TKM1</accession>
<gene>
    <name evidence="1" type="ORF">DL1_02825</name>
</gene>
<dbReference type="Proteomes" id="UP000027725">
    <property type="component" value="Unassembled WGS sequence"/>
</dbReference>
<dbReference type="STRING" id="1185766.SAMN05216224_102629"/>
<protein>
    <submittedName>
        <fullName evidence="1">Cell division protein FtsL</fullName>
    </submittedName>
</protein>
<dbReference type="eggNOG" id="COG5462">
    <property type="taxonomic scope" value="Bacteria"/>
</dbReference>
<evidence type="ECO:0000313" key="2">
    <source>
        <dbReference type="Proteomes" id="UP000027725"/>
    </source>
</evidence>
<keyword evidence="1" id="KW-0132">Cell division</keyword>
<reference evidence="1 2" key="1">
    <citation type="submission" date="2014-03" db="EMBL/GenBank/DDBJ databases">
        <title>The draft genome sequence of Thioclava dalianensis DLFJ1-1.</title>
        <authorList>
            <person name="Lai Q."/>
            <person name="Shao Z."/>
        </authorList>
    </citation>
    <scope>NUCLEOTIDE SEQUENCE [LARGE SCALE GENOMIC DNA]</scope>
    <source>
        <strain evidence="1 2">DLFJ1-1</strain>
    </source>
</reference>
<keyword evidence="2" id="KW-1185">Reference proteome</keyword>
<evidence type="ECO:0000313" key="1">
    <source>
        <dbReference type="EMBL" id="KEP69553.1"/>
    </source>
</evidence>
<name>A0A074TKM1_9RHOB</name>
<proteinExistence type="predicted"/>
<dbReference type="OrthoDB" id="7165680at2"/>
<dbReference type="AlphaFoldDB" id="A0A074TKM1"/>
<sequence length="113" mass="12757">MRMFAYLATAIGVLALAFWAYHVNYDTQDRVDTLRDLNREISSLNEGLSVLNAEWAYLNRPKRLRELVNLNFGALQLLPMTPEQFGSVGQIAYPTPKVDELGAPVDVSSQEDR</sequence>
<comment type="caution">
    <text evidence="1">The sequence shown here is derived from an EMBL/GenBank/DDBJ whole genome shotgun (WGS) entry which is preliminary data.</text>
</comment>
<dbReference type="GO" id="GO:0051301">
    <property type="term" value="P:cell division"/>
    <property type="evidence" value="ECO:0007669"/>
    <property type="project" value="UniProtKB-KW"/>
</dbReference>